<evidence type="ECO:0000256" key="1">
    <source>
        <dbReference type="ARBA" id="ARBA00022553"/>
    </source>
</evidence>
<dbReference type="PANTHER" id="PTHR48111:SF4">
    <property type="entry name" value="DNA-BINDING DUAL TRANSCRIPTIONAL REGULATOR OMPR"/>
    <property type="match status" value="1"/>
</dbReference>
<feature type="modified residue" description="4-aspartylphosphate" evidence="6">
    <location>
        <position position="58"/>
    </location>
</feature>
<feature type="domain" description="Response regulatory" evidence="9">
    <location>
        <begin position="9"/>
        <end position="123"/>
    </location>
</feature>
<dbReference type="InterPro" id="IPR001867">
    <property type="entry name" value="OmpR/PhoB-type_DNA-bd"/>
</dbReference>
<evidence type="ECO:0000256" key="7">
    <source>
        <dbReference type="PROSITE-ProRule" id="PRU01091"/>
    </source>
</evidence>
<protein>
    <submittedName>
        <fullName evidence="11">Response regulator transcription factor</fullName>
    </submittedName>
</protein>
<dbReference type="RefSeq" id="WP_231012824.1">
    <property type="nucleotide sequence ID" value="NZ_BAAAEW010000016.1"/>
</dbReference>
<dbReference type="Pfam" id="PF00072">
    <property type="entry name" value="Response_reg"/>
    <property type="match status" value="1"/>
</dbReference>
<evidence type="ECO:0000256" key="8">
    <source>
        <dbReference type="SAM" id="MobiDB-lite"/>
    </source>
</evidence>
<dbReference type="InterPro" id="IPR001789">
    <property type="entry name" value="Sig_transdc_resp-reg_receiver"/>
</dbReference>
<feature type="DNA-binding region" description="OmpR/PhoB-type" evidence="7">
    <location>
        <begin position="133"/>
        <end position="236"/>
    </location>
</feature>
<dbReference type="InterPro" id="IPR039420">
    <property type="entry name" value="WalR-like"/>
</dbReference>
<dbReference type="InterPro" id="IPR011006">
    <property type="entry name" value="CheY-like_superfamily"/>
</dbReference>
<dbReference type="SMART" id="SM00862">
    <property type="entry name" value="Trans_reg_C"/>
    <property type="match status" value="1"/>
</dbReference>
<gene>
    <name evidence="11" type="ORF">GCM10009107_27040</name>
</gene>
<dbReference type="Gene3D" id="6.10.250.690">
    <property type="match status" value="1"/>
</dbReference>
<evidence type="ECO:0000313" key="12">
    <source>
        <dbReference type="Proteomes" id="UP001500279"/>
    </source>
</evidence>
<dbReference type="Pfam" id="PF00486">
    <property type="entry name" value="Trans_reg_C"/>
    <property type="match status" value="1"/>
</dbReference>
<comment type="caution">
    <text evidence="11">The sequence shown here is derived from an EMBL/GenBank/DDBJ whole genome shotgun (WGS) entry which is preliminary data.</text>
</comment>
<feature type="domain" description="OmpR/PhoB-type" evidence="10">
    <location>
        <begin position="133"/>
        <end position="236"/>
    </location>
</feature>
<keyword evidence="12" id="KW-1185">Reference proteome</keyword>
<evidence type="ECO:0000256" key="4">
    <source>
        <dbReference type="ARBA" id="ARBA00023125"/>
    </source>
</evidence>
<dbReference type="SUPFAM" id="SSF52172">
    <property type="entry name" value="CheY-like"/>
    <property type="match status" value="1"/>
</dbReference>
<keyword evidence="3" id="KW-0805">Transcription regulation</keyword>
<evidence type="ECO:0000256" key="3">
    <source>
        <dbReference type="ARBA" id="ARBA00023015"/>
    </source>
</evidence>
<evidence type="ECO:0000259" key="10">
    <source>
        <dbReference type="PROSITE" id="PS51755"/>
    </source>
</evidence>
<reference evidence="12" key="1">
    <citation type="journal article" date="2019" name="Int. J. Syst. Evol. Microbiol.">
        <title>The Global Catalogue of Microorganisms (GCM) 10K type strain sequencing project: providing services to taxonomists for standard genome sequencing and annotation.</title>
        <authorList>
            <consortium name="The Broad Institute Genomics Platform"/>
            <consortium name="The Broad Institute Genome Sequencing Center for Infectious Disease"/>
            <person name="Wu L."/>
            <person name="Ma J."/>
        </authorList>
    </citation>
    <scope>NUCLEOTIDE SEQUENCE [LARGE SCALE GENOMIC DNA]</scope>
    <source>
        <strain evidence="12">JCM 15503</strain>
    </source>
</reference>
<dbReference type="PANTHER" id="PTHR48111">
    <property type="entry name" value="REGULATOR OF RPOS"/>
    <property type="match status" value="1"/>
</dbReference>
<dbReference type="EMBL" id="BAAAEW010000016">
    <property type="protein sequence ID" value="GAA0752849.1"/>
    <property type="molecule type" value="Genomic_DNA"/>
</dbReference>
<keyword evidence="1 6" id="KW-0597">Phosphoprotein</keyword>
<dbReference type="InterPro" id="IPR016032">
    <property type="entry name" value="Sig_transdc_resp-reg_C-effctor"/>
</dbReference>
<sequence length="241" mass="26839">MNPSSTQALVLIVDDDAELAGMVGELLGREGWQVHSVLTGGDGLRAIERLHPELVLLDVMLPDANGYELCRQWRGRWPALGLLMLTARGTPIDRVLGLEIGADDYLAKPFEPRELVARVRALLRRSRGGPRDTPVLRFPGLLIDLMQREVRLTAADQEQVLPLTSVEFKLLLALARSPGQPRNRDQLSDEVQAGSYRPQDRTVDVQVARLRRKLREASPGTEWIDTVRGEGYVFVPRKPGG</sequence>
<evidence type="ECO:0000256" key="6">
    <source>
        <dbReference type="PROSITE-ProRule" id="PRU00169"/>
    </source>
</evidence>
<dbReference type="Proteomes" id="UP001500279">
    <property type="component" value="Unassembled WGS sequence"/>
</dbReference>
<dbReference type="SUPFAM" id="SSF46894">
    <property type="entry name" value="C-terminal effector domain of the bipartite response regulators"/>
    <property type="match status" value="1"/>
</dbReference>
<evidence type="ECO:0000256" key="5">
    <source>
        <dbReference type="ARBA" id="ARBA00023163"/>
    </source>
</evidence>
<dbReference type="InterPro" id="IPR036388">
    <property type="entry name" value="WH-like_DNA-bd_sf"/>
</dbReference>
<organism evidence="11 12">
    <name type="scientific">Ideonella azotifigens</name>
    <dbReference type="NCBI Taxonomy" id="513160"/>
    <lineage>
        <taxon>Bacteria</taxon>
        <taxon>Pseudomonadati</taxon>
        <taxon>Pseudomonadota</taxon>
        <taxon>Betaproteobacteria</taxon>
        <taxon>Burkholderiales</taxon>
        <taxon>Sphaerotilaceae</taxon>
        <taxon>Ideonella</taxon>
    </lineage>
</organism>
<dbReference type="PROSITE" id="PS50110">
    <property type="entry name" value="RESPONSE_REGULATORY"/>
    <property type="match status" value="1"/>
</dbReference>
<proteinExistence type="predicted"/>
<keyword evidence="4 7" id="KW-0238">DNA-binding</keyword>
<name>A0ABP3VBJ7_9BURK</name>
<keyword evidence="5" id="KW-0804">Transcription</keyword>
<evidence type="ECO:0000259" key="9">
    <source>
        <dbReference type="PROSITE" id="PS50110"/>
    </source>
</evidence>
<evidence type="ECO:0000313" key="11">
    <source>
        <dbReference type="EMBL" id="GAA0752849.1"/>
    </source>
</evidence>
<feature type="region of interest" description="Disordered" evidence="8">
    <location>
        <begin position="179"/>
        <end position="200"/>
    </location>
</feature>
<dbReference type="CDD" id="cd00383">
    <property type="entry name" value="trans_reg_C"/>
    <property type="match status" value="1"/>
</dbReference>
<keyword evidence="2" id="KW-0902">Two-component regulatory system</keyword>
<evidence type="ECO:0000256" key="2">
    <source>
        <dbReference type="ARBA" id="ARBA00023012"/>
    </source>
</evidence>
<dbReference type="Gene3D" id="3.40.50.2300">
    <property type="match status" value="1"/>
</dbReference>
<accession>A0ABP3VBJ7</accession>
<dbReference type="SMART" id="SM00448">
    <property type="entry name" value="REC"/>
    <property type="match status" value="1"/>
</dbReference>
<dbReference type="PROSITE" id="PS51755">
    <property type="entry name" value="OMPR_PHOB"/>
    <property type="match status" value="1"/>
</dbReference>
<dbReference type="Gene3D" id="1.10.10.10">
    <property type="entry name" value="Winged helix-like DNA-binding domain superfamily/Winged helix DNA-binding domain"/>
    <property type="match status" value="1"/>
</dbReference>